<dbReference type="PRINTS" id="PR00027">
    <property type="entry name" value="PAIREDBOX"/>
</dbReference>
<keyword evidence="5" id="KW-0238">DNA-binding</keyword>
<evidence type="ECO:0000259" key="9">
    <source>
        <dbReference type="PROSITE" id="PS51057"/>
    </source>
</evidence>
<evidence type="ECO:0000256" key="8">
    <source>
        <dbReference type="SAM" id="MobiDB-lite"/>
    </source>
</evidence>
<evidence type="ECO:0000256" key="3">
    <source>
        <dbReference type="ARBA" id="ARBA00022724"/>
    </source>
</evidence>
<evidence type="ECO:0000256" key="2">
    <source>
        <dbReference type="ARBA" id="ARBA00022473"/>
    </source>
</evidence>
<organism evidence="10 11">
    <name type="scientific">Steinernema hermaphroditum</name>
    <dbReference type="NCBI Taxonomy" id="289476"/>
    <lineage>
        <taxon>Eukaryota</taxon>
        <taxon>Metazoa</taxon>
        <taxon>Ecdysozoa</taxon>
        <taxon>Nematoda</taxon>
        <taxon>Chromadorea</taxon>
        <taxon>Rhabditida</taxon>
        <taxon>Tylenchina</taxon>
        <taxon>Panagrolaimomorpha</taxon>
        <taxon>Strongyloidoidea</taxon>
        <taxon>Steinernematidae</taxon>
        <taxon>Steinernema</taxon>
    </lineage>
</organism>
<evidence type="ECO:0000256" key="7">
    <source>
        <dbReference type="ARBA" id="ARBA00023242"/>
    </source>
</evidence>
<keyword evidence="6" id="KW-0804">Transcription</keyword>
<dbReference type="EMBL" id="JAUCMV010000005">
    <property type="protein sequence ID" value="KAK0398343.1"/>
    <property type="molecule type" value="Genomic_DNA"/>
</dbReference>
<keyword evidence="11" id="KW-1185">Reference proteome</keyword>
<keyword evidence="2" id="KW-0217">Developmental protein</keyword>
<dbReference type="InterPro" id="IPR009057">
    <property type="entry name" value="Homeodomain-like_sf"/>
</dbReference>
<keyword evidence="4" id="KW-0805">Transcription regulation</keyword>
<feature type="region of interest" description="Disordered" evidence="8">
    <location>
        <begin position="142"/>
        <end position="183"/>
    </location>
</feature>
<keyword evidence="7" id="KW-0539">Nucleus</keyword>
<proteinExistence type="predicted"/>
<dbReference type="InterPro" id="IPR036388">
    <property type="entry name" value="WH-like_DNA-bd_sf"/>
</dbReference>
<evidence type="ECO:0000256" key="4">
    <source>
        <dbReference type="ARBA" id="ARBA00023015"/>
    </source>
</evidence>
<dbReference type="SMART" id="SM00351">
    <property type="entry name" value="PAX"/>
    <property type="match status" value="1"/>
</dbReference>
<dbReference type="Proteomes" id="UP001175271">
    <property type="component" value="Unassembled WGS sequence"/>
</dbReference>
<protein>
    <recommendedName>
        <fullName evidence="9">Paired domain-containing protein</fullName>
    </recommendedName>
</protein>
<feature type="region of interest" description="Disordered" evidence="8">
    <location>
        <begin position="62"/>
        <end position="95"/>
    </location>
</feature>
<evidence type="ECO:0000313" key="11">
    <source>
        <dbReference type="Proteomes" id="UP001175271"/>
    </source>
</evidence>
<evidence type="ECO:0000256" key="5">
    <source>
        <dbReference type="ARBA" id="ARBA00023125"/>
    </source>
</evidence>
<comment type="caution">
    <text evidence="10">The sequence shown here is derived from an EMBL/GenBank/DDBJ whole genome shotgun (WGS) entry which is preliminary data.</text>
</comment>
<dbReference type="GO" id="GO:0000981">
    <property type="term" value="F:DNA-binding transcription factor activity, RNA polymerase II-specific"/>
    <property type="evidence" value="ECO:0007669"/>
    <property type="project" value="TreeGrafter"/>
</dbReference>
<sequence>MNNAYGSRPGCSCVIDISTPATLERDFNLWLNGLPPSTSFETPCNFSQPRCDYNMNNEVSYYSPERHEVKDKKSKRKSTPRKGTGTNLYGRPYCPGRPLSMAERTQIIELHNQGMKVNAISKQLCISHGCVSKIISRFRDTGLLSPASNPDHRRPRRSKKPPIGGSTPSRPPVSSPPLSYMDEMTTHTVSQLDVTSSSAYLQPGH</sequence>
<comment type="subcellular location">
    <subcellularLocation>
        <location evidence="1">Nucleus</location>
    </subcellularLocation>
</comment>
<gene>
    <name evidence="10" type="ORF">QR680_002543</name>
</gene>
<dbReference type="SUPFAM" id="SSF46689">
    <property type="entry name" value="Homeodomain-like"/>
    <property type="match status" value="1"/>
</dbReference>
<dbReference type="PANTHER" id="PTHR45636:SF27">
    <property type="entry name" value="PAIRED DOMAIN-CONTAINING PROTEIN"/>
    <property type="match status" value="1"/>
</dbReference>
<evidence type="ECO:0000313" key="10">
    <source>
        <dbReference type="EMBL" id="KAK0398343.1"/>
    </source>
</evidence>
<dbReference type="Gene3D" id="1.10.10.10">
    <property type="entry name" value="Winged helix-like DNA-binding domain superfamily/Winged helix DNA-binding domain"/>
    <property type="match status" value="1"/>
</dbReference>
<dbReference type="InterPro" id="IPR043565">
    <property type="entry name" value="PAX_fam"/>
</dbReference>
<dbReference type="Pfam" id="PF00292">
    <property type="entry name" value="PAX"/>
    <property type="match status" value="1"/>
</dbReference>
<accession>A0AA39LID0</accession>
<feature type="domain" description="Paired" evidence="9">
    <location>
        <begin position="82"/>
        <end position="205"/>
    </location>
</feature>
<dbReference type="InterPro" id="IPR001523">
    <property type="entry name" value="Paired_dom"/>
</dbReference>
<dbReference type="GO" id="GO:0000978">
    <property type="term" value="F:RNA polymerase II cis-regulatory region sequence-specific DNA binding"/>
    <property type="evidence" value="ECO:0007669"/>
    <property type="project" value="TreeGrafter"/>
</dbReference>
<reference evidence="10" key="1">
    <citation type="submission" date="2023-06" db="EMBL/GenBank/DDBJ databases">
        <title>Genomic analysis of the entomopathogenic nematode Steinernema hermaphroditum.</title>
        <authorList>
            <person name="Schwarz E.M."/>
            <person name="Heppert J.K."/>
            <person name="Baniya A."/>
            <person name="Schwartz H.T."/>
            <person name="Tan C.-H."/>
            <person name="Antoshechkin I."/>
            <person name="Sternberg P.W."/>
            <person name="Goodrich-Blair H."/>
            <person name="Dillman A.R."/>
        </authorList>
    </citation>
    <scope>NUCLEOTIDE SEQUENCE</scope>
    <source>
        <strain evidence="10">PS9179</strain>
        <tissue evidence="10">Whole animal</tissue>
    </source>
</reference>
<dbReference type="AlphaFoldDB" id="A0AA39LID0"/>
<dbReference type="PROSITE" id="PS51057">
    <property type="entry name" value="PAIRED_2"/>
    <property type="match status" value="1"/>
</dbReference>
<dbReference type="PANTHER" id="PTHR45636">
    <property type="entry name" value="PAIRED BOX PROTEIN PAX-6-RELATED-RELATED"/>
    <property type="match status" value="1"/>
</dbReference>
<name>A0AA39LID0_9BILA</name>
<evidence type="ECO:0000256" key="6">
    <source>
        <dbReference type="ARBA" id="ARBA00023163"/>
    </source>
</evidence>
<dbReference type="GO" id="GO:0005634">
    <property type="term" value="C:nucleus"/>
    <property type="evidence" value="ECO:0007669"/>
    <property type="project" value="UniProtKB-SubCell"/>
</dbReference>
<evidence type="ECO:0000256" key="1">
    <source>
        <dbReference type="ARBA" id="ARBA00004123"/>
    </source>
</evidence>
<keyword evidence="3" id="KW-0563">Paired box</keyword>